<evidence type="ECO:0008006" key="5">
    <source>
        <dbReference type="Google" id="ProtNLM"/>
    </source>
</evidence>
<dbReference type="Proteomes" id="UP001239169">
    <property type="component" value="Plasmid unnamed4"/>
</dbReference>
<dbReference type="EMBL" id="CP124689">
    <property type="protein sequence ID" value="WGX77593.1"/>
    <property type="molecule type" value="Genomic_DNA"/>
</dbReference>
<accession>A0ABY8R8I7</accession>
<dbReference type="Pfam" id="PF18863">
    <property type="entry name" value="AbiJ_NTD4"/>
    <property type="match status" value="1"/>
</dbReference>
<organism evidence="3 4">
    <name type="scientific">Paraclostridium bifermentans</name>
    <name type="common">Clostridium bifermentans</name>
    <dbReference type="NCBI Taxonomy" id="1490"/>
    <lineage>
        <taxon>Bacteria</taxon>
        <taxon>Bacillati</taxon>
        <taxon>Bacillota</taxon>
        <taxon>Clostridia</taxon>
        <taxon>Peptostreptococcales</taxon>
        <taxon>Peptostreptococcaceae</taxon>
        <taxon>Paraclostridium</taxon>
    </lineage>
</organism>
<evidence type="ECO:0000259" key="1">
    <source>
        <dbReference type="Pfam" id="PF18863"/>
    </source>
</evidence>
<evidence type="ECO:0000313" key="4">
    <source>
        <dbReference type="Proteomes" id="UP001239169"/>
    </source>
</evidence>
<name>A0ABY8R8I7_PARBF</name>
<dbReference type="InterPro" id="IPR054280">
    <property type="entry name" value="DUF7014"/>
</dbReference>
<sequence length="311" mass="36409">MIYELYSKRMAETNNNDPYEYDVIPERIRMQVIYIIRDTWGSVNLWQGVVGILLREYGRESLVPYYCRTKKEELEGFLKEEKNINYFLDAVELAFVIIDKNRQDYIYEYDSGKLEPNEAIETLNHRFKENNLGYEYCEGEIIRIDRKFTHKEIVKPALNLLYEEEFISANEEFLLAHRYYKEGCSQDDPSADFKNAIINCNKAFESTMKIICENKSDLVPNYNCRHAANDLINDLIEAKIIPKHLENNFHGIKNMLKGLKSSLENGLPVIRNKVGHGQGTEDEWVSEEFVTYAINLTATNIVLLINLYKKL</sequence>
<reference evidence="3 4" key="1">
    <citation type="submission" date="2023-04" db="EMBL/GenBank/DDBJ databases">
        <title>Bacteria Genome Submission.</title>
        <authorList>
            <person name="Isaac P."/>
        </authorList>
    </citation>
    <scope>NUCLEOTIDE SEQUENCE [LARGE SCALE GENOMIC DNA]</scope>
    <source>
        <strain evidence="3 4">SampleS7P1</strain>
        <plasmid evidence="3 4">unnamed4</plasmid>
    </source>
</reference>
<evidence type="ECO:0000259" key="2">
    <source>
        <dbReference type="Pfam" id="PF22809"/>
    </source>
</evidence>
<dbReference type="Pfam" id="PF22809">
    <property type="entry name" value="DUF7014"/>
    <property type="match status" value="1"/>
</dbReference>
<proteinExistence type="predicted"/>
<feature type="domain" description="DUF7014" evidence="2">
    <location>
        <begin position="165"/>
        <end position="306"/>
    </location>
</feature>
<feature type="domain" description="HEPN AbiJ-N-terminal" evidence="1">
    <location>
        <begin position="4"/>
        <end position="157"/>
    </location>
</feature>
<dbReference type="InterPro" id="IPR049503">
    <property type="entry name" value="AbiJ_NTD4"/>
</dbReference>
<keyword evidence="4" id="KW-1185">Reference proteome</keyword>
<geneLocation type="plasmid" evidence="3 4">
    <name>unnamed4</name>
</geneLocation>
<protein>
    <recommendedName>
        <fullName evidence="5">Abortive infection protein-like C-terminal domain-containing protein</fullName>
    </recommendedName>
</protein>
<dbReference type="NCBIfam" id="NF046078">
    <property type="entry name" value="STM4504_CBY0614"/>
    <property type="match status" value="1"/>
</dbReference>
<evidence type="ECO:0000313" key="3">
    <source>
        <dbReference type="EMBL" id="WGX77593.1"/>
    </source>
</evidence>
<gene>
    <name evidence="3" type="ORF">QJS64_20255</name>
</gene>
<keyword evidence="3" id="KW-0614">Plasmid</keyword>